<protein>
    <submittedName>
        <fullName evidence="3">Nucleoside-diphosphate-sugar epimerase</fullName>
    </submittedName>
</protein>
<dbReference type="SUPFAM" id="SSF51735">
    <property type="entry name" value="NAD(P)-binding Rossmann-fold domains"/>
    <property type="match status" value="2"/>
</dbReference>
<gene>
    <name evidence="3" type="ORF">BKA15_006316</name>
</gene>
<keyword evidence="4" id="KW-1185">Reference proteome</keyword>
<dbReference type="AlphaFoldDB" id="A0A7Y9LEI1"/>
<dbReference type="InterPro" id="IPR036291">
    <property type="entry name" value="NAD(P)-bd_dom_sf"/>
</dbReference>
<dbReference type="EMBL" id="JACCBU010000001">
    <property type="protein sequence ID" value="NYE74987.1"/>
    <property type="molecule type" value="Genomic_DNA"/>
</dbReference>
<reference evidence="3 4" key="1">
    <citation type="submission" date="2020-07" db="EMBL/GenBank/DDBJ databases">
        <title>Sequencing the genomes of 1000 actinobacteria strains.</title>
        <authorList>
            <person name="Klenk H.-P."/>
        </authorList>
    </citation>
    <scope>NUCLEOTIDE SEQUENCE [LARGE SCALE GENOMIC DNA]</scope>
    <source>
        <strain evidence="3 4">DSM 22083</strain>
    </source>
</reference>
<dbReference type="Pfam" id="PF01370">
    <property type="entry name" value="Epimerase"/>
    <property type="match status" value="1"/>
</dbReference>
<organism evidence="3 4">
    <name type="scientific">Microlunatus parietis</name>
    <dbReference type="NCBI Taxonomy" id="682979"/>
    <lineage>
        <taxon>Bacteria</taxon>
        <taxon>Bacillati</taxon>
        <taxon>Actinomycetota</taxon>
        <taxon>Actinomycetes</taxon>
        <taxon>Propionibacteriales</taxon>
        <taxon>Propionibacteriaceae</taxon>
        <taxon>Microlunatus</taxon>
    </lineage>
</organism>
<evidence type="ECO:0000259" key="2">
    <source>
        <dbReference type="Pfam" id="PF01370"/>
    </source>
</evidence>
<sequence>MRILLVDLPPLIIPGVRDQLGSRHEMIMLDGVTLDRDACAAHAEVDLVIHAVQDHDDPATMIDTATRGTWNLLTTTSARRYLQLSTLRLLDDYDPGWAVDEAWAPRPDDDPVRLSAQLAELASREISRTTMINVKVLRLDRVLAAADFDRSPTGPDWLHVDDAVGYTVRAAECLIEEPDRPGWTVLHAVRGPGRFRTRGDLGFRPAHPGDPTPAGPAPQPPAEPGPVRVPAAGRPVIFGAGGPLGASAAEQLAAVPGLTATLTDVRPLAELAARAPQSPGAPLPAPARPPHSERLVDVTDQDQVLQAATGADCLINCTVIRHDVDAAFRVNVLGAYAIMKAAVEHGIRRVVQTGPAQVLLADPIGYASDRAVRPDTPARAGSAIYFLSKLLGSEICRIFAERYGIATPVLLFETLIAPTATDGWTSPFMISWPDAGRAIRAAATVPELPEPCPVLHVRAPSPHGRYRADGLAEVLGWQPEDSLDHRWARP</sequence>
<feature type="region of interest" description="Disordered" evidence="1">
    <location>
        <begin position="196"/>
        <end position="230"/>
    </location>
</feature>
<evidence type="ECO:0000256" key="1">
    <source>
        <dbReference type="SAM" id="MobiDB-lite"/>
    </source>
</evidence>
<evidence type="ECO:0000313" key="3">
    <source>
        <dbReference type="EMBL" id="NYE74987.1"/>
    </source>
</evidence>
<accession>A0A7Y9LEI1</accession>
<comment type="caution">
    <text evidence="3">The sequence shown here is derived from an EMBL/GenBank/DDBJ whole genome shotgun (WGS) entry which is preliminary data.</text>
</comment>
<dbReference type="InterPro" id="IPR001509">
    <property type="entry name" value="Epimerase_deHydtase"/>
</dbReference>
<evidence type="ECO:0000313" key="4">
    <source>
        <dbReference type="Proteomes" id="UP000569914"/>
    </source>
</evidence>
<dbReference type="Gene3D" id="3.40.50.720">
    <property type="entry name" value="NAD(P)-binding Rossmann-like Domain"/>
    <property type="match status" value="2"/>
</dbReference>
<name>A0A7Y9LEI1_9ACTN</name>
<dbReference type="Proteomes" id="UP000569914">
    <property type="component" value="Unassembled WGS sequence"/>
</dbReference>
<feature type="domain" description="NAD-dependent epimerase/dehydratase" evidence="2">
    <location>
        <begin position="237"/>
        <end position="419"/>
    </location>
</feature>
<dbReference type="RefSeq" id="WP_179757567.1">
    <property type="nucleotide sequence ID" value="NZ_JACCBU010000001.1"/>
</dbReference>
<feature type="compositionally biased region" description="Pro residues" evidence="1">
    <location>
        <begin position="208"/>
        <end position="224"/>
    </location>
</feature>
<proteinExistence type="predicted"/>